<sequence>MERHANEDSKQDVAQSAKTIKVECAEDIGTKFLDCPYQQKNIFSNEHSNVDKPCRFSEFVGSAGESAIFDESVTFAGMLVKRTFLLFVASAMMVQSTFTACVQGWTKFLITAGYVKKCMLSEVNEKMNKSSLRSLWHVETTYLHIRHMKVVKCQRVLMLRYIIKDWILRKAEETM</sequence>
<dbReference type="RefSeq" id="XP_071922241.1">
    <property type="nucleotide sequence ID" value="XM_072066140.1"/>
</dbReference>
<organism evidence="1 6">
    <name type="scientific">Coffea arabica</name>
    <name type="common">Arabian coffee</name>
    <dbReference type="NCBI Taxonomy" id="13443"/>
    <lineage>
        <taxon>Eukaryota</taxon>
        <taxon>Viridiplantae</taxon>
        <taxon>Streptophyta</taxon>
        <taxon>Embryophyta</taxon>
        <taxon>Tracheophyta</taxon>
        <taxon>Spermatophyta</taxon>
        <taxon>Magnoliopsida</taxon>
        <taxon>eudicotyledons</taxon>
        <taxon>Gunneridae</taxon>
        <taxon>Pentapetalae</taxon>
        <taxon>asterids</taxon>
        <taxon>lamiids</taxon>
        <taxon>Gentianales</taxon>
        <taxon>Rubiaceae</taxon>
        <taxon>Ixoroideae</taxon>
        <taxon>Gardenieae complex</taxon>
        <taxon>Bertiereae - Coffeeae clade</taxon>
        <taxon>Coffeeae</taxon>
        <taxon>Coffea</taxon>
    </lineage>
</organism>
<keyword evidence="1" id="KW-1185">Reference proteome</keyword>
<evidence type="ECO:0000313" key="6">
    <source>
        <dbReference type="RefSeq" id="XP_071922244.1"/>
    </source>
</evidence>
<dbReference type="RefSeq" id="XP_071922244.1">
    <property type="nucleotide sequence ID" value="XM_072066143.1"/>
</dbReference>
<dbReference type="GeneID" id="113709594"/>
<proteinExistence type="predicted"/>
<dbReference type="RefSeq" id="XP_071922240.1">
    <property type="nucleotide sequence ID" value="XM_072066139.1"/>
</dbReference>
<protein>
    <submittedName>
        <fullName evidence="2 3">Uncharacterized protein</fullName>
    </submittedName>
</protein>
<dbReference type="RefSeq" id="XP_071922243.1">
    <property type="nucleotide sequence ID" value="XM_072066142.1"/>
</dbReference>
<evidence type="ECO:0000313" key="3">
    <source>
        <dbReference type="RefSeq" id="XP_071922241.1"/>
    </source>
</evidence>
<reference evidence="2 3" key="1">
    <citation type="submission" date="2025-05" db="UniProtKB">
        <authorList>
            <consortium name="RefSeq"/>
        </authorList>
    </citation>
    <scope>IDENTIFICATION</scope>
    <source>
        <tissue evidence="2 3">Leaves</tissue>
    </source>
</reference>
<evidence type="ECO:0000313" key="1">
    <source>
        <dbReference type="Proteomes" id="UP001652660"/>
    </source>
</evidence>
<dbReference type="RefSeq" id="XP_071922242.1">
    <property type="nucleotide sequence ID" value="XM_072066141.1"/>
</dbReference>
<evidence type="ECO:0000313" key="2">
    <source>
        <dbReference type="RefSeq" id="XP_071922240.1"/>
    </source>
</evidence>
<dbReference type="Proteomes" id="UP001652660">
    <property type="component" value="Chromosome 9e"/>
</dbReference>
<evidence type="ECO:0000313" key="5">
    <source>
        <dbReference type="RefSeq" id="XP_071922243.1"/>
    </source>
</evidence>
<evidence type="ECO:0000313" key="4">
    <source>
        <dbReference type="RefSeq" id="XP_071922242.1"/>
    </source>
</evidence>
<gene>
    <name evidence="2 3 4 5 6" type="primary">LOC113709594</name>
</gene>
<name>A0ABM4VRT0_COFAR</name>
<accession>A0ABM4VRT0</accession>